<dbReference type="FunFam" id="3.40.1190.20:FF:000006">
    <property type="entry name" value="Adenosine kinase 2"/>
    <property type="match status" value="1"/>
</dbReference>
<dbReference type="EMBL" id="JADYXP020000018">
    <property type="protein sequence ID" value="KAL0105782.1"/>
    <property type="molecule type" value="Genomic_DNA"/>
</dbReference>
<comment type="function">
    <text evidence="11">ATP dependent phosphorylation of adenosine and other related nucleoside analogs to monophosphate derivatives.</text>
</comment>
<comment type="subunit">
    <text evidence="11">Monomer.</text>
</comment>
<proteinExistence type="inferred from homology"/>
<evidence type="ECO:0000259" key="12">
    <source>
        <dbReference type="Pfam" id="PF00294"/>
    </source>
</evidence>
<comment type="pathway">
    <text evidence="1 11">Purine metabolism; AMP biosynthesis via salvage pathway; AMP from adenosine: step 1/1.</text>
</comment>
<keyword evidence="11" id="KW-0539">Nucleus</keyword>
<organism evidence="13 14">
    <name type="scientific">Cardiocondyla obscurior</name>
    <dbReference type="NCBI Taxonomy" id="286306"/>
    <lineage>
        <taxon>Eukaryota</taxon>
        <taxon>Metazoa</taxon>
        <taxon>Ecdysozoa</taxon>
        <taxon>Arthropoda</taxon>
        <taxon>Hexapoda</taxon>
        <taxon>Insecta</taxon>
        <taxon>Pterygota</taxon>
        <taxon>Neoptera</taxon>
        <taxon>Endopterygota</taxon>
        <taxon>Hymenoptera</taxon>
        <taxon>Apocrita</taxon>
        <taxon>Aculeata</taxon>
        <taxon>Formicoidea</taxon>
        <taxon>Formicidae</taxon>
        <taxon>Myrmicinae</taxon>
        <taxon>Cardiocondyla</taxon>
    </lineage>
</organism>
<evidence type="ECO:0000313" key="14">
    <source>
        <dbReference type="Proteomes" id="UP001430953"/>
    </source>
</evidence>
<comment type="catalytic activity">
    <reaction evidence="11">
        <text>adenosine + ATP = AMP + ADP + H(+)</text>
        <dbReference type="Rhea" id="RHEA:20824"/>
        <dbReference type="ChEBI" id="CHEBI:15378"/>
        <dbReference type="ChEBI" id="CHEBI:16335"/>
        <dbReference type="ChEBI" id="CHEBI:30616"/>
        <dbReference type="ChEBI" id="CHEBI:456215"/>
        <dbReference type="ChEBI" id="CHEBI:456216"/>
        <dbReference type="EC" id="2.7.1.20"/>
    </reaction>
</comment>
<comment type="subcellular location">
    <subcellularLocation>
        <location evidence="11">Nucleus</location>
    </subcellularLocation>
</comment>
<dbReference type="GO" id="GO:0006144">
    <property type="term" value="P:purine nucleobase metabolic process"/>
    <property type="evidence" value="ECO:0007669"/>
    <property type="project" value="TreeGrafter"/>
</dbReference>
<keyword evidence="4 11" id="KW-0808">Transferase</keyword>
<evidence type="ECO:0000256" key="2">
    <source>
        <dbReference type="ARBA" id="ARBA00010688"/>
    </source>
</evidence>
<dbReference type="FunFam" id="3.30.1110.10:FF:000001">
    <property type="entry name" value="Adenosine kinase a"/>
    <property type="match status" value="1"/>
</dbReference>
<dbReference type="PANTHER" id="PTHR45769">
    <property type="entry name" value="ADENOSINE KINASE"/>
    <property type="match status" value="1"/>
</dbReference>
<evidence type="ECO:0000256" key="10">
    <source>
        <dbReference type="PIRSR" id="PIRSR601805-1"/>
    </source>
</evidence>
<name>A0AAW2ERP5_9HYME</name>
<keyword evidence="7 11" id="KW-0418">Kinase</keyword>
<evidence type="ECO:0000256" key="8">
    <source>
        <dbReference type="ARBA" id="ARBA00022840"/>
    </source>
</evidence>
<feature type="active site" description="Proton acceptor" evidence="10">
    <location>
        <position position="318"/>
    </location>
</feature>
<dbReference type="GO" id="GO:0044209">
    <property type="term" value="P:AMP salvage"/>
    <property type="evidence" value="ECO:0007669"/>
    <property type="project" value="UniProtKB-UniRule"/>
</dbReference>
<dbReference type="InterPro" id="IPR001805">
    <property type="entry name" value="Adenokinase"/>
</dbReference>
<keyword evidence="9 11" id="KW-0460">Magnesium</keyword>
<dbReference type="GO" id="GO:0005524">
    <property type="term" value="F:ATP binding"/>
    <property type="evidence" value="ECO:0007669"/>
    <property type="project" value="UniProtKB-UniRule"/>
</dbReference>
<dbReference type="EC" id="2.7.1.20" evidence="3 11"/>
<evidence type="ECO:0000256" key="4">
    <source>
        <dbReference type="ARBA" id="ARBA00022679"/>
    </source>
</evidence>
<evidence type="ECO:0000256" key="11">
    <source>
        <dbReference type="RuleBase" id="RU368116"/>
    </source>
</evidence>
<protein>
    <recommendedName>
        <fullName evidence="3 11">Adenosine kinase</fullName>
        <shortName evidence="11">AK</shortName>
        <ecNumber evidence="3 11">2.7.1.20</ecNumber>
    </recommendedName>
    <alternativeName>
        <fullName evidence="11">Adenosine 5'-phosphotransferase</fullName>
    </alternativeName>
</protein>
<keyword evidence="5 11" id="KW-0660">Purine salvage</keyword>
<dbReference type="Gene3D" id="3.30.1110.10">
    <property type="match status" value="1"/>
</dbReference>
<dbReference type="InterPro" id="IPR011611">
    <property type="entry name" value="PfkB_dom"/>
</dbReference>
<evidence type="ECO:0000256" key="5">
    <source>
        <dbReference type="ARBA" id="ARBA00022726"/>
    </source>
</evidence>
<dbReference type="Proteomes" id="UP001430953">
    <property type="component" value="Unassembled WGS sequence"/>
</dbReference>
<dbReference type="InterPro" id="IPR002173">
    <property type="entry name" value="Carboh/pur_kinase_PfkB_CS"/>
</dbReference>
<comment type="caution">
    <text evidence="13">The sequence shown here is derived from an EMBL/GenBank/DDBJ whole genome shotgun (WGS) entry which is preliminary data.</text>
</comment>
<dbReference type="Pfam" id="PF00294">
    <property type="entry name" value="PfkB"/>
    <property type="match status" value="1"/>
</dbReference>
<dbReference type="GO" id="GO:0006169">
    <property type="term" value="P:adenosine salvage"/>
    <property type="evidence" value="ECO:0007669"/>
    <property type="project" value="UniProtKB-ARBA"/>
</dbReference>
<comment type="similarity">
    <text evidence="2 11">Belongs to the carbohydrate kinase PfkB family.</text>
</comment>
<reference evidence="13 14" key="1">
    <citation type="submission" date="2023-03" db="EMBL/GenBank/DDBJ databases">
        <title>High recombination rates correlate with genetic variation in Cardiocondyla obscurior ants.</title>
        <authorList>
            <person name="Errbii M."/>
        </authorList>
    </citation>
    <scope>NUCLEOTIDE SEQUENCE [LARGE SCALE GENOMIC DNA]</scope>
    <source>
        <strain evidence="13">Alpha-2009</strain>
        <tissue evidence="13">Whole body</tissue>
    </source>
</reference>
<evidence type="ECO:0000256" key="1">
    <source>
        <dbReference type="ARBA" id="ARBA00004801"/>
    </source>
</evidence>
<dbReference type="AlphaFoldDB" id="A0AAW2ERP5"/>
<evidence type="ECO:0000256" key="3">
    <source>
        <dbReference type="ARBA" id="ARBA00012119"/>
    </source>
</evidence>
<keyword evidence="8 11" id="KW-0067">ATP-binding</keyword>
<dbReference type="PRINTS" id="PR00989">
    <property type="entry name" value="ADENOKINASE"/>
</dbReference>
<dbReference type="GO" id="GO:0005634">
    <property type="term" value="C:nucleus"/>
    <property type="evidence" value="ECO:0007669"/>
    <property type="project" value="UniProtKB-SubCell"/>
</dbReference>
<gene>
    <name evidence="13" type="ORF">PUN28_015890</name>
</gene>
<dbReference type="InterPro" id="IPR029056">
    <property type="entry name" value="Ribokinase-like"/>
</dbReference>
<dbReference type="GO" id="GO:0004001">
    <property type="term" value="F:adenosine kinase activity"/>
    <property type="evidence" value="ECO:0007669"/>
    <property type="project" value="UniProtKB-UniRule"/>
</dbReference>
<evidence type="ECO:0000256" key="9">
    <source>
        <dbReference type="ARBA" id="ARBA00022842"/>
    </source>
</evidence>
<evidence type="ECO:0000256" key="6">
    <source>
        <dbReference type="ARBA" id="ARBA00022741"/>
    </source>
</evidence>
<dbReference type="GO" id="GO:0005829">
    <property type="term" value="C:cytosol"/>
    <property type="evidence" value="ECO:0007669"/>
    <property type="project" value="TreeGrafter"/>
</dbReference>
<sequence>MCFKRCTERIWIEIVQVTFSNKCFREGLLLGLGNPLLDISANVDHEFLQKYDLKPNNAILAEEKHKLLYEELMELYNADFIAGGSVQNTMRVAQWLLQKPKVATYMGCVGRDKYSKILEDKAAADGLNVRYQYTDKESTGTCAVLITGKERSLCANLAAANCFSPLHIEKPENKHLIDIAKYIYISGFFLTVSPESIQAVAKHAHENDKVFMMNLSAPFLCEFFQKPMMAAFPYVDIIFGNETEADTFAKANNLDATDRKQIALKISEMEKINDKRKRIVVITQGTEAVLLAKDGTITEYPVIKLPEEKVVDTNAAGDAFVGGFLAQLVQGKSIDTCIKCGIWTAAQIVQRSGCTYEGKPNFQS</sequence>
<keyword evidence="6 11" id="KW-0547">Nucleotide-binding</keyword>
<dbReference type="SUPFAM" id="SSF53613">
    <property type="entry name" value="Ribokinase-like"/>
    <property type="match status" value="1"/>
</dbReference>
<comment type="cofactor">
    <cofactor evidence="11">
        <name>Mg(2+)</name>
        <dbReference type="ChEBI" id="CHEBI:18420"/>
    </cofactor>
    <text evidence="11">Binds 3 Mg(2+) ions per subunit.</text>
</comment>
<keyword evidence="14" id="KW-1185">Reference proteome</keyword>
<dbReference type="PANTHER" id="PTHR45769:SF3">
    <property type="entry name" value="ADENOSINE KINASE"/>
    <property type="match status" value="1"/>
</dbReference>
<evidence type="ECO:0000313" key="13">
    <source>
        <dbReference type="EMBL" id="KAL0105782.1"/>
    </source>
</evidence>
<dbReference type="Gene3D" id="3.40.1190.20">
    <property type="match status" value="1"/>
</dbReference>
<evidence type="ECO:0000256" key="7">
    <source>
        <dbReference type="ARBA" id="ARBA00022777"/>
    </source>
</evidence>
<feature type="domain" description="Carbohydrate kinase PfkB" evidence="12">
    <location>
        <begin position="48"/>
        <end position="356"/>
    </location>
</feature>
<dbReference type="CDD" id="cd01168">
    <property type="entry name" value="adenosine_kinase"/>
    <property type="match status" value="1"/>
</dbReference>
<dbReference type="PROSITE" id="PS00584">
    <property type="entry name" value="PFKB_KINASES_2"/>
    <property type="match status" value="1"/>
</dbReference>
<accession>A0AAW2ERP5</accession>